<gene>
    <name evidence="2" type="ORF">JOQ06_007825</name>
</gene>
<accession>A0AAD6FHH5</accession>
<evidence type="ECO:0000313" key="2">
    <source>
        <dbReference type="EMBL" id="KAJ4935047.1"/>
    </source>
</evidence>
<dbReference type="AlphaFoldDB" id="A0AAD6FHH5"/>
<keyword evidence="3" id="KW-1185">Reference proteome</keyword>
<organism evidence="2 3">
    <name type="scientific">Pogonophryne albipinna</name>
    <dbReference type="NCBI Taxonomy" id="1090488"/>
    <lineage>
        <taxon>Eukaryota</taxon>
        <taxon>Metazoa</taxon>
        <taxon>Chordata</taxon>
        <taxon>Craniata</taxon>
        <taxon>Vertebrata</taxon>
        <taxon>Euteleostomi</taxon>
        <taxon>Actinopterygii</taxon>
        <taxon>Neopterygii</taxon>
        <taxon>Teleostei</taxon>
        <taxon>Neoteleostei</taxon>
        <taxon>Acanthomorphata</taxon>
        <taxon>Eupercaria</taxon>
        <taxon>Perciformes</taxon>
        <taxon>Notothenioidei</taxon>
        <taxon>Pogonophryne</taxon>
    </lineage>
</organism>
<dbReference type="Proteomes" id="UP001219934">
    <property type="component" value="Unassembled WGS sequence"/>
</dbReference>
<reference evidence="2" key="1">
    <citation type="submission" date="2022-11" db="EMBL/GenBank/DDBJ databases">
        <title>Chromosome-level genome of Pogonophryne albipinna.</title>
        <authorList>
            <person name="Jo E."/>
        </authorList>
    </citation>
    <scope>NUCLEOTIDE SEQUENCE</scope>
    <source>
        <strain evidence="2">SGF0006</strain>
        <tissue evidence="2">Muscle</tissue>
    </source>
</reference>
<protein>
    <submittedName>
        <fullName evidence="2">Uncharacterized protein</fullName>
    </submittedName>
</protein>
<feature type="region of interest" description="Disordered" evidence="1">
    <location>
        <begin position="51"/>
        <end position="107"/>
    </location>
</feature>
<proteinExistence type="predicted"/>
<comment type="caution">
    <text evidence="2">The sequence shown here is derived from an EMBL/GenBank/DDBJ whole genome shotgun (WGS) entry which is preliminary data.</text>
</comment>
<evidence type="ECO:0000313" key="3">
    <source>
        <dbReference type="Proteomes" id="UP001219934"/>
    </source>
</evidence>
<sequence length="107" mass="11713">MDVDLMNAILNPHVPVLAVFFDGQKDLMQDYRPGLVTGGPVEDPAIKEHTRQRGHILEPAEDVGDIGVVPPRPVRGERGGHGQRDRLAGLLSAPSVHPVELQDHDYL</sequence>
<name>A0AAD6FHH5_9TELE</name>
<evidence type="ECO:0000256" key="1">
    <source>
        <dbReference type="SAM" id="MobiDB-lite"/>
    </source>
</evidence>
<dbReference type="EMBL" id="JAPTMU010000012">
    <property type="protein sequence ID" value="KAJ4935047.1"/>
    <property type="molecule type" value="Genomic_DNA"/>
</dbReference>
<feature type="compositionally biased region" description="Basic and acidic residues" evidence="1">
    <location>
        <begin position="74"/>
        <end position="87"/>
    </location>
</feature>